<dbReference type="NCBIfam" id="TIGR01635">
    <property type="entry name" value="tail_comp_S"/>
    <property type="match status" value="1"/>
</dbReference>
<keyword evidence="3" id="KW-1185">Reference proteome</keyword>
<sequence>MAGTAILYNLDGINQAQRQVEKLAELDKADLLEGLGAEAESQTRRRLSEEKESPDGRAWEPLTDDWGKRKAAKSSGGLLEYQGHLIDSISYQRQGNAVEVGSPLVYAAIHQHGGAPVGSAIPAREYLGLSRENADDLNAITRDFIAGVWDA</sequence>
<organism evidence="2 3">
    <name type="scientific">Kistimonas scapharcae</name>
    <dbReference type="NCBI Taxonomy" id="1036133"/>
    <lineage>
        <taxon>Bacteria</taxon>
        <taxon>Pseudomonadati</taxon>
        <taxon>Pseudomonadota</taxon>
        <taxon>Gammaproteobacteria</taxon>
        <taxon>Oceanospirillales</taxon>
        <taxon>Endozoicomonadaceae</taxon>
        <taxon>Kistimonas</taxon>
    </lineage>
</organism>
<dbReference type="InterPro" id="IPR006522">
    <property type="entry name" value="Phage_virion_morphogenesis"/>
</dbReference>
<evidence type="ECO:0000256" key="1">
    <source>
        <dbReference type="SAM" id="MobiDB-lite"/>
    </source>
</evidence>
<evidence type="ECO:0000313" key="2">
    <source>
        <dbReference type="EMBL" id="GAA4651684.1"/>
    </source>
</evidence>
<protein>
    <submittedName>
        <fullName evidence="2">Phage virion morphogenesis protein</fullName>
    </submittedName>
</protein>
<reference evidence="3" key="1">
    <citation type="journal article" date="2019" name="Int. J. Syst. Evol. Microbiol.">
        <title>The Global Catalogue of Microorganisms (GCM) 10K type strain sequencing project: providing services to taxonomists for standard genome sequencing and annotation.</title>
        <authorList>
            <consortium name="The Broad Institute Genomics Platform"/>
            <consortium name="The Broad Institute Genome Sequencing Center for Infectious Disease"/>
            <person name="Wu L."/>
            <person name="Ma J."/>
        </authorList>
    </citation>
    <scope>NUCLEOTIDE SEQUENCE [LARGE SCALE GENOMIC DNA]</scope>
    <source>
        <strain evidence="3">JCM 17805</strain>
    </source>
</reference>
<dbReference type="RefSeq" id="WP_345198104.1">
    <property type="nucleotide sequence ID" value="NZ_BAABFL010000459.1"/>
</dbReference>
<comment type="caution">
    <text evidence="2">The sequence shown here is derived from an EMBL/GenBank/DDBJ whole genome shotgun (WGS) entry which is preliminary data.</text>
</comment>
<dbReference type="Pfam" id="PF05069">
    <property type="entry name" value="Phage_tail_S"/>
    <property type="match status" value="1"/>
</dbReference>
<accession>A0ABP8V6S3</accession>
<feature type="region of interest" description="Disordered" evidence="1">
    <location>
        <begin position="34"/>
        <end position="70"/>
    </location>
</feature>
<name>A0ABP8V6S3_9GAMM</name>
<dbReference type="EMBL" id="BAABFL010000459">
    <property type="protein sequence ID" value="GAA4651684.1"/>
    <property type="molecule type" value="Genomic_DNA"/>
</dbReference>
<evidence type="ECO:0000313" key="3">
    <source>
        <dbReference type="Proteomes" id="UP001500604"/>
    </source>
</evidence>
<dbReference type="Proteomes" id="UP001500604">
    <property type="component" value="Unassembled WGS sequence"/>
</dbReference>
<gene>
    <name evidence="2" type="ORF">GCM10023116_39680</name>
</gene>
<proteinExistence type="predicted"/>
<feature type="compositionally biased region" description="Basic and acidic residues" evidence="1">
    <location>
        <begin position="41"/>
        <end position="58"/>
    </location>
</feature>